<dbReference type="Gene3D" id="3.90.1150.10">
    <property type="entry name" value="Aspartate Aminotransferase, domain 1"/>
    <property type="match status" value="1"/>
</dbReference>
<dbReference type="AlphaFoldDB" id="A0A9D1I603"/>
<reference evidence="5" key="2">
    <citation type="journal article" date="2021" name="PeerJ">
        <title>Extensive microbial diversity within the chicken gut microbiome revealed by metagenomics and culture.</title>
        <authorList>
            <person name="Gilroy R."/>
            <person name="Ravi A."/>
            <person name="Getino M."/>
            <person name="Pursley I."/>
            <person name="Horton D.L."/>
            <person name="Alikhan N.F."/>
            <person name="Baker D."/>
            <person name="Gharbi K."/>
            <person name="Hall N."/>
            <person name="Watson M."/>
            <person name="Adriaenssens E.M."/>
            <person name="Foster-Nyarko E."/>
            <person name="Jarju S."/>
            <person name="Secka A."/>
            <person name="Antonio M."/>
            <person name="Oren A."/>
            <person name="Chaudhuri R.R."/>
            <person name="La Ragione R."/>
            <person name="Hildebrand F."/>
            <person name="Pallen M.J."/>
        </authorList>
    </citation>
    <scope>NUCLEOTIDE SEQUENCE</scope>
    <source>
        <strain evidence="5">11300</strain>
    </source>
</reference>
<evidence type="ECO:0000259" key="4">
    <source>
        <dbReference type="Pfam" id="PF01212"/>
    </source>
</evidence>
<reference evidence="5" key="1">
    <citation type="submission" date="2020-10" db="EMBL/GenBank/DDBJ databases">
        <authorList>
            <person name="Gilroy R."/>
        </authorList>
    </citation>
    <scope>NUCLEOTIDE SEQUENCE</scope>
    <source>
        <strain evidence="5">11300</strain>
    </source>
</reference>
<dbReference type="InterPro" id="IPR001597">
    <property type="entry name" value="ArAA_b-elim_lyase/Thr_aldolase"/>
</dbReference>
<sequence>MIYFRSDYSLGAHPKVMEALMETNMEHTDGYAEDRFSFETADMIREMIGRPDAHIHFLVGGTPTNTITIAAALRPYEGAISAASGHIYVHETGSVEATGHRVFAAPTEDGKLRPADIEKIMLLHEDEHTVIPKLVYITHPTENGGVYTKAELKALRECCDKHGLYLYMDGARLGTALTWPGNDVTLKDLPELTDAFYIGGTKIGTLFGEALVILNDEINDHFRYMVKRSCALLAKGRLIAIQLKALLEGGEDSLYYQLSRHENQLAIKLAKGVQEKGYKLWIPHQTNQVFVIVDNDKIAQLEKDFFFYTWAPYDESSSVIRLVISWGSTEEDVDAILAAL</sequence>
<evidence type="ECO:0000313" key="6">
    <source>
        <dbReference type="Proteomes" id="UP000824091"/>
    </source>
</evidence>
<accession>A0A9D1I603</accession>
<dbReference type="InterPro" id="IPR015422">
    <property type="entry name" value="PyrdxlP-dep_Trfase_small"/>
</dbReference>
<dbReference type="Gene3D" id="3.40.640.10">
    <property type="entry name" value="Type I PLP-dependent aspartate aminotransferase-like (Major domain)"/>
    <property type="match status" value="1"/>
</dbReference>
<dbReference type="SUPFAM" id="SSF53383">
    <property type="entry name" value="PLP-dependent transferases"/>
    <property type="match status" value="1"/>
</dbReference>
<name>A0A9D1I603_9FIRM</name>
<evidence type="ECO:0000256" key="3">
    <source>
        <dbReference type="ARBA" id="ARBA00022898"/>
    </source>
</evidence>
<gene>
    <name evidence="5" type="ORF">IAD16_05645</name>
</gene>
<protein>
    <submittedName>
        <fullName evidence="5">Threonine aldolase</fullName>
    </submittedName>
</protein>
<dbReference type="Proteomes" id="UP000824091">
    <property type="component" value="Unassembled WGS sequence"/>
</dbReference>
<comment type="similarity">
    <text evidence="2">Belongs to the threonine aldolase family.</text>
</comment>
<dbReference type="InterPro" id="IPR015424">
    <property type="entry name" value="PyrdxlP-dep_Trfase"/>
</dbReference>
<dbReference type="PANTHER" id="PTHR48097">
    <property type="entry name" value="L-THREONINE ALDOLASE-RELATED"/>
    <property type="match status" value="1"/>
</dbReference>
<dbReference type="PANTHER" id="PTHR48097:SF5">
    <property type="entry name" value="LOW SPECIFICITY L-THREONINE ALDOLASE"/>
    <property type="match status" value="1"/>
</dbReference>
<keyword evidence="3" id="KW-0663">Pyridoxal phosphate</keyword>
<evidence type="ECO:0000256" key="1">
    <source>
        <dbReference type="ARBA" id="ARBA00001933"/>
    </source>
</evidence>
<dbReference type="EMBL" id="DVMO01000084">
    <property type="protein sequence ID" value="HIU27843.1"/>
    <property type="molecule type" value="Genomic_DNA"/>
</dbReference>
<proteinExistence type="inferred from homology"/>
<dbReference type="GO" id="GO:0016829">
    <property type="term" value="F:lyase activity"/>
    <property type="evidence" value="ECO:0007669"/>
    <property type="project" value="InterPro"/>
</dbReference>
<evidence type="ECO:0000256" key="2">
    <source>
        <dbReference type="ARBA" id="ARBA00006966"/>
    </source>
</evidence>
<feature type="domain" description="Aromatic amino acid beta-eliminating lyase/threonine aldolase" evidence="4">
    <location>
        <begin position="4"/>
        <end position="295"/>
    </location>
</feature>
<organism evidence="5 6">
    <name type="scientific">Candidatus Fimisoma avicola</name>
    <dbReference type="NCBI Taxonomy" id="2840826"/>
    <lineage>
        <taxon>Bacteria</taxon>
        <taxon>Bacillati</taxon>
        <taxon>Bacillota</taxon>
        <taxon>Clostridia</taxon>
        <taxon>Eubacteriales</taxon>
        <taxon>Candidatus Fimisoma</taxon>
    </lineage>
</organism>
<dbReference type="InterPro" id="IPR015421">
    <property type="entry name" value="PyrdxlP-dep_Trfase_major"/>
</dbReference>
<evidence type="ECO:0000313" key="5">
    <source>
        <dbReference type="EMBL" id="HIU27843.1"/>
    </source>
</evidence>
<comment type="caution">
    <text evidence="5">The sequence shown here is derived from an EMBL/GenBank/DDBJ whole genome shotgun (WGS) entry which is preliminary data.</text>
</comment>
<dbReference type="GO" id="GO:0006520">
    <property type="term" value="P:amino acid metabolic process"/>
    <property type="evidence" value="ECO:0007669"/>
    <property type="project" value="InterPro"/>
</dbReference>
<dbReference type="Pfam" id="PF01212">
    <property type="entry name" value="Beta_elim_lyase"/>
    <property type="match status" value="1"/>
</dbReference>
<comment type="cofactor">
    <cofactor evidence="1">
        <name>pyridoxal 5'-phosphate</name>
        <dbReference type="ChEBI" id="CHEBI:597326"/>
    </cofactor>
</comment>